<accession>A0A9J6E6U5</accession>
<dbReference type="Proteomes" id="UP000821866">
    <property type="component" value="Chromosome 3"/>
</dbReference>
<evidence type="ECO:0000256" key="1">
    <source>
        <dbReference type="ARBA" id="ARBA00011764"/>
    </source>
</evidence>
<feature type="region of interest" description="Disordered" evidence="5">
    <location>
        <begin position="176"/>
        <end position="196"/>
    </location>
</feature>
<evidence type="ECO:0000256" key="3">
    <source>
        <dbReference type="ARBA" id="ARBA00025466"/>
    </source>
</evidence>
<evidence type="ECO:0000313" key="7">
    <source>
        <dbReference type="EMBL" id="KAH8029789.1"/>
    </source>
</evidence>
<keyword evidence="8" id="KW-1185">Reference proteome</keyword>
<evidence type="ECO:0000313" key="8">
    <source>
        <dbReference type="Proteomes" id="UP000821866"/>
    </source>
</evidence>
<reference evidence="7" key="2">
    <citation type="submission" date="2021-09" db="EMBL/GenBank/DDBJ databases">
        <authorList>
            <person name="Jia N."/>
            <person name="Wang J."/>
            <person name="Shi W."/>
            <person name="Du L."/>
            <person name="Sun Y."/>
            <person name="Zhan W."/>
            <person name="Jiang J."/>
            <person name="Wang Q."/>
            <person name="Zhang B."/>
            <person name="Ji P."/>
            <person name="Sakyi L.B."/>
            <person name="Cui X."/>
            <person name="Yuan T."/>
            <person name="Jiang B."/>
            <person name="Yang W."/>
            <person name="Lam T.T.-Y."/>
            <person name="Chang Q."/>
            <person name="Ding S."/>
            <person name="Wang X."/>
            <person name="Zhu J."/>
            <person name="Ruan X."/>
            <person name="Zhao L."/>
            <person name="Wei J."/>
            <person name="Que T."/>
            <person name="Du C."/>
            <person name="Cheng J."/>
            <person name="Dai P."/>
            <person name="Han X."/>
            <person name="Huang E."/>
            <person name="Gao Y."/>
            <person name="Liu J."/>
            <person name="Shao H."/>
            <person name="Ye R."/>
            <person name="Li L."/>
            <person name="Wei W."/>
            <person name="Wang X."/>
            <person name="Wang C."/>
            <person name="Huo Q."/>
            <person name="Li W."/>
            <person name="Guo W."/>
            <person name="Chen H."/>
            <person name="Chen S."/>
            <person name="Zhou L."/>
            <person name="Zhou L."/>
            <person name="Ni X."/>
            <person name="Tian J."/>
            <person name="Zhou Y."/>
            <person name="Sheng Y."/>
            <person name="Liu T."/>
            <person name="Pan Y."/>
            <person name="Xia L."/>
            <person name="Li J."/>
            <person name="Zhao F."/>
            <person name="Cao W."/>
        </authorList>
    </citation>
    <scope>NUCLEOTIDE SEQUENCE</scope>
    <source>
        <strain evidence="7">Rmic-2018</strain>
        <tissue evidence="7">Larvae</tissue>
    </source>
</reference>
<name>A0A9J6E6U5_RHIMP</name>
<dbReference type="AlphaFoldDB" id="A0A9J6E6U5"/>
<comment type="subunit">
    <text evidence="1">Self-associates forming complexes of several hundred monomers.</text>
</comment>
<sequence length="339" mass="38116">MPAGGFVKKNEKGTGLRAAPRFTEDEKTVLIALVGEFKHIIECKKTDVASIAKKKNETWKEIAKRFNSNHGITRRDHVQLKKCWNNLKQKWKEEAARKKRERHKTGGGSAPSAMAPVYELVGSIASHMATRVENAFDSDATGYQPPVASLPVVRLLQPMTDSRNEADFDCQDDLWQGANPVEPSQLPTGTDADEDSRCTSIAQPDAEANISVEGCANSHQATGAAGSSTPAATVAAETYRTPRGRMAVLEKTLAAENAFRAELQKEEHAIRIRLMQEDHDYKMREREDRRNFENQVRDLELSKLKSELEKQELEIDILKIEKELKKEQLRRLQCNVPRL</sequence>
<keyword evidence="4" id="KW-0175">Coiled coil</keyword>
<dbReference type="PANTHER" id="PTHR21411">
    <property type="entry name" value="APONTIC"/>
    <property type="match status" value="1"/>
</dbReference>
<dbReference type="PANTHER" id="PTHR21411:SF0">
    <property type="entry name" value="REGULATORY PROTEIN ZESTE"/>
    <property type="match status" value="1"/>
</dbReference>
<dbReference type="EMBL" id="JABSTU010000005">
    <property type="protein sequence ID" value="KAH8029789.1"/>
    <property type="molecule type" value="Genomic_DNA"/>
</dbReference>
<proteinExistence type="predicted"/>
<evidence type="ECO:0000256" key="4">
    <source>
        <dbReference type="SAM" id="Coils"/>
    </source>
</evidence>
<dbReference type="InterPro" id="IPR028002">
    <property type="entry name" value="Myb_DNA-bind_5"/>
</dbReference>
<comment type="function">
    <text evidence="3">Involved in transvection phenomena (= synapsis-dependent gene expression), where the synaptic pairing of chromosomes carrying genes with which zeste interacts influences the expression of these genes. Zeste binds to DNA and stimulates transcription from a nearby promoter.</text>
</comment>
<dbReference type="SMART" id="SM00717">
    <property type="entry name" value="SANT"/>
    <property type="match status" value="1"/>
</dbReference>
<protein>
    <recommendedName>
        <fullName evidence="2">Regulatory protein zeste</fullName>
    </recommendedName>
</protein>
<gene>
    <name evidence="7" type="ORF">HPB51_004794</name>
</gene>
<reference evidence="7" key="1">
    <citation type="journal article" date="2020" name="Cell">
        <title>Large-Scale Comparative Analyses of Tick Genomes Elucidate Their Genetic Diversity and Vector Capacities.</title>
        <authorList>
            <consortium name="Tick Genome and Microbiome Consortium (TIGMIC)"/>
            <person name="Jia N."/>
            <person name="Wang J."/>
            <person name="Shi W."/>
            <person name="Du L."/>
            <person name="Sun Y."/>
            <person name="Zhan W."/>
            <person name="Jiang J.F."/>
            <person name="Wang Q."/>
            <person name="Zhang B."/>
            <person name="Ji P."/>
            <person name="Bell-Sakyi L."/>
            <person name="Cui X.M."/>
            <person name="Yuan T.T."/>
            <person name="Jiang B.G."/>
            <person name="Yang W.F."/>
            <person name="Lam T.T."/>
            <person name="Chang Q.C."/>
            <person name="Ding S.J."/>
            <person name="Wang X.J."/>
            <person name="Zhu J.G."/>
            <person name="Ruan X.D."/>
            <person name="Zhao L."/>
            <person name="Wei J.T."/>
            <person name="Ye R.Z."/>
            <person name="Que T.C."/>
            <person name="Du C.H."/>
            <person name="Zhou Y.H."/>
            <person name="Cheng J.X."/>
            <person name="Dai P.F."/>
            <person name="Guo W.B."/>
            <person name="Han X.H."/>
            <person name="Huang E.J."/>
            <person name="Li L.F."/>
            <person name="Wei W."/>
            <person name="Gao Y.C."/>
            <person name="Liu J.Z."/>
            <person name="Shao H.Z."/>
            <person name="Wang X."/>
            <person name="Wang C.C."/>
            <person name="Yang T.C."/>
            <person name="Huo Q.B."/>
            <person name="Li W."/>
            <person name="Chen H.Y."/>
            <person name="Chen S.E."/>
            <person name="Zhou L.G."/>
            <person name="Ni X.B."/>
            <person name="Tian J.H."/>
            <person name="Sheng Y."/>
            <person name="Liu T."/>
            <person name="Pan Y.S."/>
            <person name="Xia L.Y."/>
            <person name="Li J."/>
            <person name="Zhao F."/>
            <person name="Cao W.C."/>
        </authorList>
    </citation>
    <scope>NUCLEOTIDE SEQUENCE</scope>
    <source>
        <strain evidence="7">Rmic-2018</strain>
    </source>
</reference>
<dbReference type="Gene3D" id="1.10.10.60">
    <property type="entry name" value="Homeodomain-like"/>
    <property type="match status" value="1"/>
</dbReference>
<comment type="caution">
    <text evidence="7">The sequence shown here is derived from an EMBL/GenBank/DDBJ whole genome shotgun (WGS) entry which is preliminary data.</text>
</comment>
<organism evidence="7 8">
    <name type="scientific">Rhipicephalus microplus</name>
    <name type="common">Cattle tick</name>
    <name type="synonym">Boophilus microplus</name>
    <dbReference type="NCBI Taxonomy" id="6941"/>
    <lineage>
        <taxon>Eukaryota</taxon>
        <taxon>Metazoa</taxon>
        <taxon>Ecdysozoa</taxon>
        <taxon>Arthropoda</taxon>
        <taxon>Chelicerata</taxon>
        <taxon>Arachnida</taxon>
        <taxon>Acari</taxon>
        <taxon>Parasitiformes</taxon>
        <taxon>Ixodida</taxon>
        <taxon>Ixodoidea</taxon>
        <taxon>Ixodidae</taxon>
        <taxon>Rhipicephalinae</taxon>
        <taxon>Rhipicephalus</taxon>
        <taxon>Boophilus</taxon>
    </lineage>
</organism>
<evidence type="ECO:0000259" key="6">
    <source>
        <dbReference type="SMART" id="SM00717"/>
    </source>
</evidence>
<feature type="domain" description="Myb-like" evidence="6">
    <location>
        <begin position="18"/>
        <end position="90"/>
    </location>
</feature>
<dbReference type="VEuPathDB" id="VectorBase:LOC119181540"/>
<dbReference type="InterPro" id="IPR001005">
    <property type="entry name" value="SANT/Myb"/>
</dbReference>
<dbReference type="Pfam" id="PF13873">
    <property type="entry name" value="Myb_DNA-bind_5"/>
    <property type="match status" value="1"/>
</dbReference>
<evidence type="ECO:0000256" key="2">
    <source>
        <dbReference type="ARBA" id="ARBA00016807"/>
    </source>
</evidence>
<feature type="coiled-coil region" evidence="4">
    <location>
        <begin position="282"/>
        <end position="335"/>
    </location>
</feature>
<evidence type="ECO:0000256" key="5">
    <source>
        <dbReference type="SAM" id="MobiDB-lite"/>
    </source>
</evidence>